<feature type="transmembrane region" description="Helical" evidence="1">
    <location>
        <begin position="55"/>
        <end position="72"/>
    </location>
</feature>
<dbReference type="EMBL" id="JAGMUX010000001">
    <property type="protein sequence ID" value="KAH7269320.1"/>
    <property type="molecule type" value="Genomic_DNA"/>
</dbReference>
<protein>
    <submittedName>
        <fullName evidence="2">Uncharacterized protein</fullName>
    </submittedName>
</protein>
<proteinExistence type="predicted"/>
<keyword evidence="1" id="KW-0812">Transmembrane</keyword>
<dbReference type="GeneID" id="70216223"/>
<evidence type="ECO:0000313" key="2">
    <source>
        <dbReference type="EMBL" id="KAH7269320.1"/>
    </source>
</evidence>
<reference evidence="2" key="1">
    <citation type="journal article" date="2021" name="Nat. Commun.">
        <title>Genetic determinants of endophytism in the Arabidopsis root mycobiome.</title>
        <authorList>
            <person name="Mesny F."/>
            <person name="Miyauchi S."/>
            <person name="Thiergart T."/>
            <person name="Pickel B."/>
            <person name="Atanasova L."/>
            <person name="Karlsson M."/>
            <person name="Huettel B."/>
            <person name="Barry K.W."/>
            <person name="Haridas S."/>
            <person name="Chen C."/>
            <person name="Bauer D."/>
            <person name="Andreopoulos W."/>
            <person name="Pangilinan J."/>
            <person name="LaButti K."/>
            <person name="Riley R."/>
            <person name="Lipzen A."/>
            <person name="Clum A."/>
            <person name="Drula E."/>
            <person name="Henrissat B."/>
            <person name="Kohler A."/>
            <person name="Grigoriev I.V."/>
            <person name="Martin F.M."/>
            <person name="Hacquard S."/>
        </authorList>
    </citation>
    <scope>NUCLEOTIDE SEQUENCE</scope>
    <source>
        <strain evidence="2">MPI-CAGE-AT-0023</strain>
    </source>
</reference>
<dbReference type="Proteomes" id="UP000720189">
    <property type="component" value="Unassembled WGS sequence"/>
</dbReference>
<sequence length="120" mass="13435">MCCDTLYRGYPGMSAVHIHLYYFRNRFRRMLMYVQLSPSAISVAIDISFDGYADHMFITIVVMMMISVAGAFNSGTLMCSAFDPGAPSPLVQDSTLSGIENWESSWPAADEFLSAKRLDR</sequence>
<name>A0A9P9R8U6_FUSRE</name>
<keyword evidence="1" id="KW-1133">Transmembrane helix</keyword>
<feature type="transmembrane region" description="Helical" evidence="1">
    <location>
        <begin position="30"/>
        <end position="49"/>
    </location>
</feature>
<dbReference type="AlphaFoldDB" id="A0A9P9R8U6"/>
<accession>A0A9P9R8U6</accession>
<evidence type="ECO:0000256" key="1">
    <source>
        <dbReference type="SAM" id="Phobius"/>
    </source>
</evidence>
<keyword evidence="3" id="KW-1185">Reference proteome</keyword>
<evidence type="ECO:0000313" key="3">
    <source>
        <dbReference type="Proteomes" id="UP000720189"/>
    </source>
</evidence>
<gene>
    <name evidence="2" type="ORF">BKA55DRAFT_4941</name>
</gene>
<keyword evidence="1" id="KW-0472">Membrane</keyword>
<comment type="caution">
    <text evidence="2">The sequence shown here is derived from an EMBL/GenBank/DDBJ whole genome shotgun (WGS) entry which is preliminary data.</text>
</comment>
<organism evidence="2 3">
    <name type="scientific">Fusarium redolens</name>
    <dbReference type="NCBI Taxonomy" id="48865"/>
    <lineage>
        <taxon>Eukaryota</taxon>
        <taxon>Fungi</taxon>
        <taxon>Dikarya</taxon>
        <taxon>Ascomycota</taxon>
        <taxon>Pezizomycotina</taxon>
        <taxon>Sordariomycetes</taxon>
        <taxon>Hypocreomycetidae</taxon>
        <taxon>Hypocreales</taxon>
        <taxon>Nectriaceae</taxon>
        <taxon>Fusarium</taxon>
        <taxon>Fusarium redolens species complex</taxon>
    </lineage>
</organism>
<dbReference type="RefSeq" id="XP_046056088.1">
    <property type="nucleotide sequence ID" value="XM_046186269.1"/>
</dbReference>